<comment type="caution">
    <text evidence="6">The sequence shown here is derived from an EMBL/GenBank/DDBJ whole genome shotgun (WGS) entry which is preliminary data.</text>
</comment>
<name>J0NG91_9ACTO</name>
<dbReference type="PANTHER" id="PTHR33164:SF64">
    <property type="entry name" value="TRANSCRIPTIONAL REGULATOR SLYA"/>
    <property type="match status" value="1"/>
</dbReference>
<dbReference type="SMART" id="SM00347">
    <property type="entry name" value="HTH_MARR"/>
    <property type="match status" value="1"/>
</dbReference>
<dbReference type="OrthoDB" id="9806864at2"/>
<keyword evidence="2" id="KW-0238">DNA-binding</keyword>
<dbReference type="GO" id="GO:0003677">
    <property type="term" value="F:DNA binding"/>
    <property type="evidence" value="ECO:0007669"/>
    <property type="project" value="UniProtKB-KW"/>
</dbReference>
<feature type="region of interest" description="Disordered" evidence="4">
    <location>
        <begin position="135"/>
        <end position="157"/>
    </location>
</feature>
<dbReference type="PROSITE" id="PS50995">
    <property type="entry name" value="HTH_MARR_2"/>
    <property type="match status" value="1"/>
</dbReference>
<dbReference type="AlphaFoldDB" id="J0NG91"/>
<dbReference type="PANTHER" id="PTHR33164">
    <property type="entry name" value="TRANSCRIPTIONAL REGULATOR, MARR FAMILY"/>
    <property type="match status" value="1"/>
</dbReference>
<protein>
    <submittedName>
        <fullName evidence="6">MarR family protein</fullName>
    </submittedName>
</protein>
<proteinExistence type="predicted"/>
<dbReference type="PATRIC" id="fig|1125718.3.peg.1100"/>
<evidence type="ECO:0000313" key="6">
    <source>
        <dbReference type="EMBL" id="EJF46084.1"/>
    </source>
</evidence>
<dbReference type="Proteomes" id="UP000002941">
    <property type="component" value="Unassembled WGS sequence"/>
</dbReference>
<dbReference type="Pfam" id="PF01047">
    <property type="entry name" value="MarR"/>
    <property type="match status" value="1"/>
</dbReference>
<evidence type="ECO:0000256" key="1">
    <source>
        <dbReference type="ARBA" id="ARBA00023015"/>
    </source>
</evidence>
<gene>
    <name evidence="6" type="ORF">HMPREF1318_3055</name>
</gene>
<dbReference type="RefSeq" id="WP_008730994.1">
    <property type="nucleotide sequence ID" value="NZ_AKFT01000080.1"/>
</dbReference>
<evidence type="ECO:0000256" key="4">
    <source>
        <dbReference type="SAM" id="MobiDB-lite"/>
    </source>
</evidence>
<feature type="domain" description="HTH marR-type" evidence="5">
    <location>
        <begin position="1"/>
        <end position="157"/>
    </location>
</feature>
<dbReference type="GO" id="GO:0003700">
    <property type="term" value="F:DNA-binding transcription factor activity"/>
    <property type="evidence" value="ECO:0007669"/>
    <property type="project" value="InterPro"/>
</dbReference>
<dbReference type="GO" id="GO:0006950">
    <property type="term" value="P:response to stress"/>
    <property type="evidence" value="ECO:0007669"/>
    <property type="project" value="TreeGrafter"/>
</dbReference>
<keyword evidence="3" id="KW-0804">Transcription</keyword>
<dbReference type="EMBL" id="AKFT01000080">
    <property type="protein sequence ID" value="EJF46084.1"/>
    <property type="molecule type" value="Genomic_DNA"/>
</dbReference>
<evidence type="ECO:0000256" key="3">
    <source>
        <dbReference type="ARBA" id="ARBA00023163"/>
    </source>
</evidence>
<feature type="compositionally biased region" description="Basic and acidic residues" evidence="4">
    <location>
        <begin position="143"/>
        <end position="157"/>
    </location>
</feature>
<keyword evidence="7" id="KW-1185">Reference proteome</keyword>
<organism evidence="6 7">
    <name type="scientific">Actinomyces massiliensis F0489</name>
    <dbReference type="NCBI Taxonomy" id="1125718"/>
    <lineage>
        <taxon>Bacteria</taxon>
        <taxon>Bacillati</taxon>
        <taxon>Actinomycetota</taxon>
        <taxon>Actinomycetes</taxon>
        <taxon>Actinomycetales</taxon>
        <taxon>Actinomycetaceae</taxon>
        <taxon>Actinomyces</taxon>
    </lineage>
</organism>
<dbReference type="InterPro" id="IPR036390">
    <property type="entry name" value="WH_DNA-bd_sf"/>
</dbReference>
<dbReference type="SUPFAM" id="SSF46785">
    <property type="entry name" value="Winged helix' DNA-binding domain"/>
    <property type="match status" value="1"/>
</dbReference>
<sequence>MRTRFQGPESSPGLLLWRSTLAWQRDVAAALDPLGLTHSQFVLLACAWWLETHGGAGTQVMIAAQAGMDVKTASQVLRRLEAAGYVSRQQPPGDARARIVSTTAAGREMGDQALSAVEAVDEAYFSSRPRLRDALIKESSGSDAHRGGKQEHSSAGE</sequence>
<dbReference type="InterPro" id="IPR039422">
    <property type="entry name" value="MarR/SlyA-like"/>
</dbReference>
<evidence type="ECO:0000259" key="5">
    <source>
        <dbReference type="PROSITE" id="PS50995"/>
    </source>
</evidence>
<evidence type="ECO:0000313" key="7">
    <source>
        <dbReference type="Proteomes" id="UP000002941"/>
    </source>
</evidence>
<dbReference type="InterPro" id="IPR000835">
    <property type="entry name" value="HTH_MarR-typ"/>
</dbReference>
<dbReference type="InterPro" id="IPR036388">
    <property type="entry name" value="WH-like_DNA-bd_sf"/>
</dbReference>
<evidence type="ECO:0000256" key="2">
    <source>
        <dbReference type="ARBA" id="ARBA00023125"/>
    </source>
</evidence>
<keyword evidence="1" id="KW-0805">Transcription regulation</keyword>
<dbReference type="eggNOG" id="COG1846">
    <property type="taxonomic scope" value="Bacteria"/>
</dbReference>
<dbReference type="Gene3D" id="1.10.10.10">
    <property type="entry name" value="Winged helix-like DNA-binding domain superfamily/Winged helix DNA-binding domain"/>
    <property type="match status" value="1"/>
</dbReference>
<reference evidence="6 7" key="1">
    <citation type="submission" date="2012-05" db="EMBL/GenBank/DDBJ databases">
        <authorList>
            <person name="Harkins D.M."/>
            <person name="Madupu R."/>
            <person name="Durkin A.S."/>
            <person name="Torralba M."/>
            <person name="Methe B."/>
            <person name="Sutton G.G."/>
            <person name="Nelson K.E."/>
        </authorList>
    </citation>
    <scope>NUCLEOTIDE SEQUENCE [LARGE SCALE GENOMIC DNA]</scope>
    <source>
        <strain evidence="6 7">F0489</strain>
    </source>
</reference>
<accession>J0NG91</accession>